<evidence type="ECO:0000313" key="9">
    <source>
        <dbReference type="EMBL" id="QYM80220.1"/>
    </source>
</evidence>
<dbReference type="Gene3D" id="3.30.70.1320">
    <property type="entry name" value="Multidrug efflux transporter AcrB pore domain like"/>
    <property type="match status" value="1"/>
</dbReference>
<reference evidence="9" key="1">
    <citation type="submission" date="2021-08" db="EMBL/GenBank/DDBJ databases">
        <title>Genome of a novel bacterium of the phylum Verrucomicrobia, Oleiharenicola sp. KSB-15.</title>
        <authorList>
            <person name="Chung J.-H."/>
            <person name="Ahn J.-H."/>
            <person name="Yoon Y."/>
            <person name="Kim D.-Y."/>
            <person name="An S.-H."/>
            <person name="Park I."/>
            <person name="Yeon J."/>
        </authorList>
    </citation>
    <scope>NUCLEOTIDE SEQUENCE</scope>
    <source>
        <strain evidence="9">KSB-15</strain>
    </source>
</reference>
<dbReference type="EMBL" id="CP080507">
    <property type="protein sequence ID" value="QYM80220.1"/>
    <property type="molecule type" value="Genomic_DNA"/>
</dbReference>
<keyword evidence="5 8" id="KW-0812">Transmembrane</keyword>
<evidence type="ECO:0000256" key="4">
    <source>
        <dbReference type="ARBA" id="ARBA00022519"/>
    </source>
</evidence>
<feature type="transmembrane region" description="Helical" evidence="8">
    <location>
        <begin position="847"/>
        <end position="867"/>
    </location>
</feature>
<dbReference type="PRINTS" id="PR00702">
    <property type="entry name" value="ACRIFLAVINRP"/>
</dbReference>
<dbReference type="AlphaFoldDB" id="A0A8F9TW78"/>
<keyword evidence="3" id="KW-1003">Cell membrane</keyword>
<sequence length="1020" mass="109378">MKFTDLFIRRPVLATVVSLLILLVGLQSMLSLNVRQYPVSNSAVVTVTTVYTGASADLIRGFITTPLEKEIASADGIDYMESTSSPNASTITVHLRLNYDPNAALTQITSKVNRVRNQLPAGSEDPTIDVQVGETTASMYLSFSSDTLESNQITDYLTRVVQPKLVSVPGVQSAQVLGGRVFAMRIWLKPDRMAALGVSPSQVNQALRANNALAAVGATKGSVISVNLNAATNLHTADEFKQLVVGEHNGTIIRISDVADVVLGAESYESTVSFNGKTATFIGINVLPTANALTVIKDVRKVLPEMQQELPTGMSLTIPYDATAYINDSINEVIHTLVEALVIVVIVIFLFLGSVRSVVIPIVAMPLSLVGAFFLMLVLGFTINLLTLLAMVLAIGLVVDDAIVVVENIHRHIEEGLSPFAAALKGAQELAGPVIAMTITLAAVYAPIGFMGGLTGSLFKEFAFTLAGAVIVSGVVALTLTPMMCSKILKHDPSKRGFAHFLDTTFDKLRLRYERMLHGALDYRPVTVVFAIIVLLACIPFLKFSKSELAPDEDQGIVIAVSNAAPNANIDQTTAYAQQIIADYKTIPEKDNIFQIVGLGSSNSALTGLVLKPWSERKRTTMDLLPVVTNKLNSIAGLQSFAFLRPPLPGGGSGAPVQFVIKSTDDPQNVAEVARNLVGEAMKSGMFYYSDSDLKFDQPQMNLEIDRDKAADLGVNMAQLAGDVGSMLGGGYVNRFDIQGNSYRVIPQVERSQRLNPEQILDYQVGTGSGALVPLRTFATLQSTVQPQTLKRFQQLNSATISAVPRFGVSLGQALDWFKAEAGKTMPAGYQIDYAGQSRQYIQEGSALLVTFLFAVVIIFLVLAAQFESFRDPFVIMLTVPLAVSGALVFIFLGFASLNIYTEVGLITLVGLITKHGILIVQFANQLQEEGVAKREAIERACGVRLRPILMTTAAMVLGVLPLVLASGAGAASRYNMGLVIATGMTIGTLFTLLVVPTAYLLIAPNLAQTKHAAPVAPHA</sequence>
<dbReference type="SUPFAM" id="SSF82866">
    <property type="entry name" value="Multidrug efflux transporter AcrB transmembrane domain"/>
    <property type="match status" value="2"/>
</dbReference>
<dbReference type="Proteomes" id="UP000825051">
    <property type="component" value="Chromosome"/>
</dbReference>
<evidence type="ECO:0000256" key="1">
    <source>
        <dbReference type="ARBA" id="ARBA00004429"/>
    </source>
</evidence>
<evidence type="ECO:0000313" key="10">
    <source>
        <dbReference type="Proteomes" id="UP000825051"/>
    </source>
</evidence>
<keyword evidence="10" id="KW-1185">Reference proteome</keyword>
<dbReference type="SUPFAM" id="SSF82714">
    <property type="entry name" value="Multidrug efflux transporter AcrB TolC docking domain, DN and DC subdomains"/>
    <property type="match status" value="2"/>
</dbReference>
<evidence type="ECO:0000256" key="8">
    <source>
        <dbReference type="SAM" id="Phobius"/>
    </source>
</evidence>
<dbReference type="Gene3D" id="3.30.70.1440">
    <property type="entry name" value="Multidrug efflux transporter AcrB pore domain"/>
    <property type="match status" value="1"/>
</dbReference>
<dbReference type="GO" id="GO:0042910">
    <property type="term" value="F:xenobiotic transmembrane transporter activity"/>
    <property type="evidence" value="ECO:0007669"/>
    <property type="project" value="TreeGrafter"/>
</dbReference>
<keyword evidence="6 8" id="KW-1133">Transmembrane helix</keyword>
<dbReference type="InterPro" id="IPR027463">
    <property type="entry name" value="AcrB_DN_DC_subdom"/>
</dbReference>
<comment type="subcellular location">
    <subcellularLocation>
        <location evidence="1">Cell inner membrane</location>
        <topology evidence="1">Multi-pass membrane protein</topology>
    </subcellularLocation>
</comment>
<feature type="transmembrane region" description="Helical" evidence="8">
    <location>
        <begin position="904"/>
        <end position="925"/>
    </location>
</feature>
<gene>
    <name evidence="9" type="ORF">K0B96_06285</name>
</gene>
<feature type="transmembrane region" description="Helical" evidence="8">
    <location>
        <begin position="430"/>
        <end position="450"/>
    </location>
</feature>
<dbReference type="Pfam" id="PF00873">
    <property type="entry name" value="ACR_tran"/>
    <property type="match status" value="1"/>
</dbReference>
<feature type="transmembrane region" description="Helical" evidence="8">
    <location>
        <begin position="333"/>
        <end position="352"/>
    </location>
</feature>
<dbReference type="SUPFAM" id="SSF82693">
    <property type="entry name" value="Multidrug efflux transporter AcrB pore domain, PN1, PN2, PC1 and PC2 subdomains"/>
    <property type="match status" value="3"/>
</dbReference>
<evidence type="ECO:0000256" key="3">
    <source>
        <dbReference type="ARBA" id="ARBA00022475"/>
    </source>
</evidence>
<accession>A0A8F9TW78</accession>
<dbReference type="PANTHER" id="PTHR32063:SF14">
    <property type="entry name" value="BLL4319 PROTEIN"/>
    <property type="match status" value="1"/>
</dbReference>
<organism evidence="9 10">
    <name type="scientific">Horticoccus luteus</name>
    <dbReference type="NCBI Taxonomy" id="2862869"/>
    <lineage>
        <taxon>Bacteria</taxon>
        <taxon>Pseudomonadati</taxon>
        <taxon>Verrucomicrobiota</taxon>
        <taxon>Opitutia</taxon>
        <taxon>Opitutales</taxon>
        <taxon>Opitutaceae</taxon>
        <taxon>Horticoccus</taxon>
    </lineage>
</organism>
<dbReference type="GO" id="GO:0005886">
    <property type="term" value="C:plasma membrane"/>
    <property type="evidence" value="ECO:0007669"/>
    <property type="project" value="UniProtKB-SubCell"/>
</dbReference>
<protein>
    <submittedName>
        <fullName evidence="9">Efflux RND transporter permease subunit</fullName>
    </submittedName>
</protein>
<dbReference type="RefSeq" id="WP_220165086.1">
    <property type="nucleotide sequence ID" value="NZ_CP080507.1"/>
</dbReference>
<feature type="transmembrane region" description="Helical" evidence="8">
    <location>
        <begin position="359"/>
        <end position="379"/>
    </location>
</feature>
<feature type="transmembrane region" description="Helical" evidence="8">
    <location>
        <begin position="12"/>
        <end position="32"/>
    </location>
</feature>
<feature type="transmembrane region" description="Helical" evidence="8">
    <location>
        <begin position="874"/>
        <end position="898"/>
    </location>
</feature>
<keyword evidence="7 8" id="KW-0472">Membrane</keyword>
<evidence type="ECO:0000256" key="6">
    <source>
        <dbReference type="ARBA" id="ARBA00022989"/>
    </source>
</evidence>
<evidence type="ECO:0000256" key="5">
    <source>
        <dbReference type="ARBA" id="ARBA00022692"/>
    </source>
</evidence>
<feature type="transmembrane region" description="Helical" evidence="8">
    <location>
        <begin position="946"/>
        <end position="965"/>
    </location>
</feature>
<evidence type="ECO:0000256" key="2">
    <source>
        <dbReference type="ARBA" id="ARBA00022448"/>
    </source>
</evidence>
<name>A0A8F9TW78_9BACT</name>
<dbReference type="FunFam" id="1.20.1640.10:FF:000001">
    <property type="entry name" value="Efflux pump membrane transporter"/>
    <property type="match status" value="1"/>
</dbReference>
<evidence type="ECO:0000256" key="7">
    <source>
        <dbReference type="ARBA" id="ARBA00023136"/>
    </source>
</evidence>
<keyword evidence="4" id="KW-0997">Cell inner membrane</keyword>
<feature type="transmembrane region" description="Helical" evidence="8">
    <location>
        <begin position="385"/>
        <end position="409"/>
    </location>
</feature>
<dbReference type="KEGG" id="ole:K0B96_06285"/>
<dbReference type="Gene3D" id="3.30.2090.10">
    <property type="entry name" value="Multidrug efflux transporter AcrB TolC docking domain, DN and DC subdomains"/>
    <property type="match status" value="2"/>
</dbReference>
<feature type="transmembrane region" description="Helical" evidence="8">
    <location>
        <begin position="462"/>
        <end position="481"/>
    </location>
</feature>
<feature type="transmembrane region" description="Helical" evidence="8">
    <location>
        <begin position="521"/>
        <end position="542"/>
    </location>
</feature>
<dbReference type="Gene3D" id="1.20.1640.10">
    <property type="entry name" value="Multidrug efflux transporter AcrB transmembrane domain"/>
    <property type="match status" value="2"/>
</dbReference>
<proteinExistence type="predicted"/>
<keyword evidence="2" id="KW-0813">Transport</keyword>
<dbReference type="Gene3D" id="3.30.70.1430">
    <property type="entry name" value="Multidrug efflux transporter AcrB pore domain"/>
    <property type="match status" value="2"/>
</dbReference>
<dbReference type="PANTHER" id="PTHR32063">
    <property type="match status" value="1"/>
</dbReference>
<feature type="transmembrane region" description="Helical" evidence="8">
    <location>
        <begin position="977"/>
        <end position="1003"/>
    </location>
</feature>
<dbReference type="InterPro" id="IPR001036">
    <property type="entry name" value="Acrflvin-R"/>
</dbReference>